<feature type="domain" description="CSC1/OSCA1-like cytosolic" evidence="12">
    <location>
        <begin position="219"/>
        <end position="461"/>
    </location>
</feature>
<evidence type="ECO:0000256" key="1">
    <source>
        <dbReference type="ARBA" id="ARBA00004141"/>
    </source>
</evidence>
<keyword evidence="6 8" id="KW-0472">Membrane</keyword>
<reference evidence="13" key="1">
    <citation type="submission" date="2021-03" db="EMBL/GenBank/DDBJ databases">
        <authorList>
            <person name="Tagirdzhanova G."/>
        </authorList>
    </citation>
    <scope>NUCLEOTIDE SEQUENCE</scope>
</reference>
<feature type="domain" description="CSC1/OSCA1-like N-terminal transmembrane" evidence="11">
    <location>
        <begin position="30"/>
        <end position="195"/>
    </location>
</feature>
<evidence type="ECO:0000259" key="9">
    <source>
        <dbReference type="Pfam" id="PF02714"/>
    </source>
</evidence>
<evidence type="ECO:0000313" key="13">
    <source>
        <dbReference type="EMBL" id="CAF9942588.1"/>
    </source>
</evidence>
<dbReference type="InterPro" id="IPR022257">
    <property type="entry name" value="PHM7_ext"/>
</dbReference>
<dbReference type="OrthoDB" id="1076608at2759"/>
<dbReference type="PANTHER" id="PTHR13018">
    <property type="entry name" value="PROBABLE MEMBRANE PROTEIN DUF221-RELATED"/>
    <property type="match status" value="1"/>
</dbReference>
<comment type="caution">
    <text evidence="13">The sequence shown here is derived from an EMBL/GenBank/DDBJ whole genome shotgun (WGS) entry which is preliminary data.</text>
</comment>
<protein>
    <recommendedName>
        <fullName evidence="15">DUF221-domain-containing protein</fullName>
    </recommendedName>
</protein>
<feature type="transmembrane region" description="Helical" evidence="8">
    <location>
        <begin position="761"/>
        <end position="779"/>
    </location>
</feature>
<accession>A0A8H3PJQ1</accession>
<dbReference type="Pfam" id="PF13967">
    <property type="entry name" value="RSN1_TM"/>
    <property type="match status" value="1"/>
</dbReference>
<evidence type="ECO:0000259" key="10">
    <source>
        <dbReference type="Pfam" id="PF12621"/>
    </source>
</evidence>
<feature type="domain" description="10TM putative phosphate transporter extracellular tail" evidence="10">
    <location>
        <begin position="915"/>
        <end position="986"/>
    </location>
</feature>
<comment type="subcellular location">
    <subcellularLocation>
        <location evidence="1">Membrane</location>
        <topology evidence="1">Multi-pass membrane protein</topology>
    </subcellularLocation>
</comment>
<dbReference type="Pfam" id="PF14703">
    <property type="entry name" value="PHM7_cyt"/>
    <property type="match status" value="1"/>
</dbReference>
<feature type="domain" description="CSC1/OSCA1-like 7TM region" evidence="9">
    <location>
        <begin position="473"/>
        <end position="746"/>
    </location>
</feature>
<dbReference type="PANTHER" id="PTHR13018:SF20">
    <property type="entry name" value="SPORULATION-SPECIFIC PROTEIN 75"/>
    <property type="match status" value="1"/>
</dbReference>
<evidence type="ECO:0008006" key="15">
    <source>
        <dbReference type="Google" id="ProtNLM"/>
    </source>
</evidence>
<evidence type="ECO:0000256" key="7">
    <source>
        <dbReference type="SAM" id="MobiDB-lite"/>
    </source>
</evidence>
<dbReference type="Pfam" id="PF12621">
    <property type="entry name" value="PHM7_ext"/>
    <property type="match status" value="1"/>
</dbReference>
<dbReference type="Proteomes" id="UP000664203">
    <property type="component" value="Unassembled WGS sequence"/>
</dbReference>
<dbReference type="GO" id="GO:0005227">
    <property type="term" value="F:calcium-activated cation channel activity"/>
    <property type="evidence" value="ECO:0007669"/>
    <property type="project" value="InterPro"/>
</dbReference>
<dbReference type="InterPro" id="IPR032880">
    <property type="entry name" value="CSC1/OSCA1-like_N"/>
</dbReference>
<evidence type="ECO:0000256" key="5">
    <source>
        <dbReference type="ARBA" id="ARBA00022989"/>
    </source>
</evidence>
<dbReference type="GO" id="GO:0005886">
    <property type="term" value="C:plasma membrane"/>
    <property type="evidence" value="ECO:0007669"/>
    <property type="project" value="TreeGrafter"/>
</dbReference>
<dbReference type="EMBL" id="CAJPDR010000776">
    <property type="protein sequence ID" value="CAF9942588.1"/>
    <property type="molecule type" value="Genomic_DNA"/>
</dbReference>
<feature type="transmembrane region" description="Helical" evidence="8">
    <location>
        <begin position="566"/>
        <end position="594"/>
    </location>
</feature>
<feature type="transmembrane region" description="Helical" evidence="8">
    <location>
        <begin position="114"/>
        <end position="135"/>
    </location>
</feature>
<keyword evidence="14" id="KW-1185">Reference proteome</keyword>
<feature type="transmembrane region" description="Helical" evidence="8">
    <location>
        <begin position="475"/>
        <end position="499"/>
    </location>
</feature>
<organism evidence="13 14">
    <name type="scientific">Alectoria fallacina</name>
    <dbReference type="NCBI Taxonomy" id="1903189"/>
    <lineage>
        <taxon>Eukaryota</taxon>
        <taxon>Fungi</taxon>
        <taxon>Dikarya</taxon>
        <taxon>Ascomycota</taxon>
        <taxon>Pezizomycotina</taxon>
        <taxon>Lecanoromycetes</taxon>
        <taxon>OSLEUM clade</taxon>
        <taxon>Lecanoromycetidae</taxon>
        <taxon>Lecanorales</taxon>
        <taxon>Lecanorineae</taxon>
        <taxon>Parmeliaceae</taxon>
        <taxon>Alectoria</taxon>
    </lineage>
</organism>
<feature type="transmembrane region" description="Helical" evidence="8">
    <location>
        <begin position="519"/>
        <end position="545"/>
    </location>
</feature>
<dbReference type="InterPro" id="IPR045122">
    <property type="entry name" value="Csc1-like"/>
</dbReference>
<comment type="similarity">
    <text evidence="2">Belongs to the CSC1 (TC 1.A.17) family.</text>
</comment>
<feature type="transmembrane region" description="Helical" evidence="8">
    <location>
        <begin position="727"/>
        <end position="749"/>
    </location>
</feature>
<gene>
    <name evidence="13" type="ORF">ALECFALPRED_009830</name>
</gene>
<dbReference type="InterPro" id="IPR027815">
    <property type="entry name" value="CSC1/OSCA1-like_cyt"/>
</dbReference>
<name>A0A8H3PJQ1_9LECA</name>
<evidence type="ECO:0000313" key="14">
    <source>
        <dbReference type="Proteomes" id="UP000664203"/>
    </source>
</evidence>
<evidence type="ECO:0000256" key="8">
    <source>
        <dbReference type="SAM" id="Phobius"/>
    </source>
</evidence>
<keyword evidence="3" id="KW-0813">Transport</keyword>
<keyword evidence="4 8" id="KW-0812">Transmembrane</keyword>
<keyword evidence="5 8" id="KW-1133">Transmembrane helix</keyword>
<sequence length="998" mass="113528">MAISSNQTVLDFLNGQAGVGQNKAGIAVKAFVLNIAISLGLFAFEISGFFLLKSSAMGRRIYQPKTYLVQDRLRVEAVPANPVKWIRRIFNIEDEELKAKCGLDGYFFIQLLRAMIIIFAPLMALIVTVLLPINYNGGKDSRIFVLGNQSVASNITSFDRLSWQNVAPTETGRYWAHLVCAALAISWTLYRMYREKLNFIDVRQRFLTSPEHRLKASAKTVLITNIPREYRSKEALEALYDVFVDNDDHSRLTAWVNRDYGSLRALVARRRSLRHGLEKEELRILRQVNKKHQTSGEATTSKRIVENTSQESLAPDDENEAYTEHDEQKISTAYETDCHETAQLWHKYLKPSTASKISLIRGKDGSWKRATSFKIWASGEKKLVPKIAWLRAEIAHLTVQIEKLLLNLDDEERFKKQNSAFIQFDRQMSAHMACSLVSHNRAGRMSPRFLEVAPHEIIWRNMGVTSLGRFFRSSIALVLFAAMLLLWGLPTTILASMSQLNSLRFSVIWLYWLQRWPNWIISFISGPLTSILLALLVQLLVPALLRKLAVFVGAPTRSKREIIVQDFYFTFLFIELVLVTSISSGIFNVIPQIAKDPRNIPTILANDLPRSANYFFNYLIVQSLGFSGSVLFQYLRILYITTIWPWFTQTPREEAWLQTTIPHQMWGNVYSLITNFAVIGLIYCIISPLMLVFVTITFSLFWVAYRHNYYYVQRNKVDTHGLLFNNAISQLFAGIYVLEIALIGLFLLVRDTDDKFACSSQATIMIVVLVLTAVFHFLMEQHLRPLYEFLPVTLEDSAVDAERQRFLTLEDNEPSRQESGDSDGIELSELNPRGTLDGNVDEPTMKRASRVQTKSISATAAHARKALSKLRKEAGAKITEIHAHVLEPIAGSRRQDVADQLAAAIAGYPDELTDLSPQERDAELKAAFQDPITREPAPVIWIPQDPAGLSENVIKQTVKYGRYLQYSNAGAYLTTRNKCEVTQLAPDVRPDWLLDWVL</sequence>
<feature type="transmembrane region" description="Helical" evidence="8">
    <location>
        <begin position="614"/>
        <end position="635"/>
    </location>
</feature>
<feature type="transmembrane region" description="Helical" evidence="8">
    <location>
        <begin position="672"/>
        <end position="705"/>
    </location>
</feature>
<dbReference type="AlphaFoldDB" id="A0A8H3PJQ1"/>
<evidence type="ECO:0000256" key="4">
    <source>
        <dbReference type="ARBA" id="ARBA00022692"/>
    </source>
</evidence>
<feature type="transmembrane region" description="Helical" evidence="8">
    <location>
        <begin position="174"/>
        <end position="193"/>
    </location>
</feature>
<feature type="transmembrane region" description="Helical" evidence="8">
    <location>
        <begin position="31"/>
        <end position="52"/>
    </location>
</feature>
<evidence type="ECO:0000256" key="3">
    <source>
        <dbReference type="ARBA" id="ARBA00022448"/>
    </source>
</evidence>
<evidence type="ECO:0000256" key="2">
    <source>
        <dbReference type="ARBA" id="ARBA00007779"/>
    </source>
</evidence>
<evidence type="ECO:0000256" key="6">
    <source>
        <dbReference type="ARBA" id="ARBA00023136"/>
    </source>
</evidence>
<dbReference type="Pfam" id="PF02714">
    <property type="entry name" value="RSN1_7TM"/>
    <property type="match status" value="1"/>
</dbReference>
<proteinExistence type="inferred from homology"/>
<feature type="region of interest" description="Disordered" evidence="7">
    <location>
        <begin position="809"/>
        <end position="854"/>
    </location>
</feature>
<evidence type="ECO:0000259" key="11">
    <source>
        <dbReference type="Pfam" id="PF13967"/>
    </source>
</evidence>
<evidence type="ECO:0000259" key="12">
    <source>
        <dbReference type="Pfam" id="PF14703"/>
    </source>
</evidence>
<dbReference type="InterPro" id="IPR003864">
    <property type="entry name" value="CSC1/OSCA1-like_7TM"/>
</dbReference>
<feature type="compositionally biased region" description="Polar residues" evidence="7">
    <location>
        <begin position="295"/>
        <end position="312"/>
    </location>
</feature>
<feature type="region of interest" description="Disordered" evidence="7">
    <location>
        <begin position="288"/>
        <end position="321"/>
    </location>
</feature>